<dbReference type="GO" id="GO:0005737">
    <property type="term" value="C:cytoplasm"/>
    <property type="evidence" value="ECO:0007669"/>
    <property type="project" value="TreeGrafter"/>
</dbReference>
<dbReference type="GO" id="GO:0030246">
    <property type="term" value="F:carbohydrate binding"/>
    <property type="evidence" value="ECO:0007669"/>
    <property type="project" value="InterPro"/>
</dbReference>
<evidence type="ECO:0000313" key="2">
    <source>
        <dbReference type="EMBL" id="KAJ6813600.1"/>
    </source>
</evidence>
<dbReference type="GO" id="GO:0047938">
    <property type="term" value="F:glucose-6-phosphate 1-epimerase activity"/>
    <property type="evidence" value="ECO:0007669"/>
    <property type="project" value="TreeGrafter"/>
</dbReference>
<sequence>MANAPVSPHLTPLPTSSPPKHGTVPSKQVIFSPKHQTLRRSSSLSPLASSLALPINVDYLRREFGSDGVSFEGIGDSCVVKMRMENGSAASLMLPGGLITSYKPLMWHGGTVEVLHTTVEEGPNGEAVVRGGVSMGLSCVGEGGSSSSWSSDKWALLNLRGSAEKYIQLELVSVGPKDMVEVKCLVTLQQDLLGSEIVITNPGSSSLELSGSVITHLTVSTPDAAYAVGLQGSSYRRRQPLVSDFSIVPPDFAEEKTLGSWARKGFDGLFPASWDRRDGNADIDDELAEEGEEDDDCAQMTEKMCRIYTDPPRQLTIMDRGRRNSVVLRRSGFDELYVFSPGSDHEWYGKYAYVCVGPAAMLKPVILGPGGVWTGAQYLYNPNL</sequence>
<reference evidence="2" key="1">
    <citation type="journal article" date="2023" name="GigaByte">
        <title>Genome assembly of the bearded iris, Iris pallida Lam.</title>
        <authorList>
            <person name="Bruccoleri R.E."/>
            <person name="Oakeley E.J."/>
            <person name="Faust A.M.E."/>
            <person name="Altorfer M."/>
            <person name="Dessus-Babus S."/>
            <person name="Burckhardt D."/>
            <person name="Oertli M."/>
            <person name="Naumann U."/>
            <person name="Petersen F."/>
            <person name="Wong J."/>
        </authorList>
    </citation>
    <scope>NUCLEOTIDE SEQUENCE</scope>
    <source>
        <strain evidence="2">GSM-AAB239-AS_SAM_17_03QT</strain>
    </source>
</reference>
<protein>
    <submittedName>
        <fullName evidence="2">Protein NDH-DEPENDENT CYCLIC ELECTRON FLOW 5</fullName>
    </submittedName>
</protein>
<accession>A0AAX6FAW1</accession>
<dbReference type="Proteomes" id="UP001140949">
    <property type="component" value="Unassembled WGS sequence"/>
</dbReference>
<dbReference type="PANTHER" id="PTHR11122">
    <property type="entry name" value="APOSPORY-ASSOCIATED PROTEIN C-RELATED"/>
    <property type="match status" value="1"/>
</dbReference>
<feature type="region of interest" description="Disordered" evidence="1">
    <location>
        <begin position="1"/>
        <end position="27"/>
    </location>
</feature>
<name>A0AAX6FAW1_IRIPA</name>
<comment type="caution">
    <text evidence="2">The sequence shown here is derived from an EMBL/GenBank/DDBJ whole genome shotgun (WGS) entry which is preliminary data.</text>
</comment>
<gene>
    <name evidence="2" type="ORF">M6B38_142260</name>
</gene>
<dbReference type="AlphaFoldDB" id="A0AAX6FAW1"/>
<organism evidence="2 3">
    <name type="scientific">Iris pallida</name>
    <name type="common">Sweet iris</name>
    <dbReference type="NCBI Taxonomy" id="29817"/>
    <lineage>
        <taxon>Eukaryota</taxon>
        <taxon>Viridiplantae</taxon>
        <taxon>Streptophyta</taxon>
        <taxon>Embryophyta</taxon>
        <taxon>Tracheophyta</taxon>
        <taxon>Spermatophyta</taxon>
        <taxon>Magnoliopsida</taxon>
        <taxon>Liliopsida</taxon>
        <taxon>Asparagales</taxon>
        <taxon>Iridaceae</taxon>
        <taxon>Iridoideae</taxon>
        <taxon>Irideae</taxon>
        <taxon>Iris</taxon>
    </lineage>
</organism>
<keyword evidence="3" id="KW-1185">Reference proteome</keyword>
<dbReference type="GO" id="GO:0005975">
    <property type="term" value="P:carbohydrate metabolic process"/>
    <property type="evidence" value="ECO:0007669"/>
    <property type="project" value="InterPro"/>
</dbReference>
<dbReference type="Gene3D" id="2.70.98.10">
    <property type="match status" value="1"/>
</dbReference>
<dbReference type="EMBL" id="JANAVB010030220">
    <property type="protein sequence ID" value="KAJ6813600.1"/>
    <property type="molecule type" value="Genomic_DNA"/>
</dbReference>
<dbReference type="InterPro" id="IPR014718">
    <property type="entry name" value="GH-type_carb-bd"/>
</dbReference>
<feature type="compositionally biased region" description="Low complexity" evidence="1">
    <location>
        <begin position="1"/>
        <end position="14"/>
    </location>
</feature>
<dbReference type="InterPro" id="IPR011013">
    <property type="entry name" value="Gal_mutarotase_sf_dom"/>
</dbReference>
<reference evidence="2" key="2">
    <citation type="submission" date="2023-04" db="EMBL/GenBank/DDBJ databases">
        <authorList>
            <person name="Bruccoleri R.E."/>
            <person name="Oakeley E.J."/>
            <person name="Faust A.-M."/>
            <person name="Dessus-Babus S."/>
            <person name="Altorfer M."/>
            <person name="Burckhardt D."/>
            <person name="Oertli M."/>
            <person name="Naumann U."/>
            <person name="Petersen F."/>
            <person name="Wong J."/>
        </authorList>
    </citation>
    <scope>NUCLEOTIDE SEQUENCE</scope>
    <source>
        <strain evidence="2">GSM-AAB239-AS_SAM_17_03QT</strain>
        <tissue evidence="2">Leaf</tissue>
    </source>
</reference>
<dbReference type="PANTHER" id="PTHR11122:SF15">
    <property type="entry name" value="PROTEIN NDH-DEPENDENT CYCLIC ELECTRON FLOW 5"/>
    <property type="match status" value="1"/>
</dbReference>
<proteinExistence type="predicted"/>
<dbReference type="SUPFAM" id="SSF74650">
    <property type="entry name" value="Galactose mutarotase-like"/>
    <property type="match status" value="1"/>
</dbReference>
<evidence type="ECO:0000256" key="1">
    <source>
        <dbReference type="SAM" id="MobiDB-lite"/>
    </source>
</evidence>
<evidence type="ECO:0000313" key="3">
    <source>
        <dbReference type="Proteomes" id="UP001140949"/>
    </source>
</evidence>